<sequence>MAPAVQSCGFAKAAQLCSGCRWSEAVRPSQSFQQAVGDPRELPLISQVSLASVVHLVETSAQGKFAQCGCGSEAVRLSQSFQQAVGDPRELPLISQVSLASVVHLVETSAQDEKVEEMLCEGLQHPDCKIEKLRLEGQFLKESFCRRFAEILRKNQRLRELDLFPDYLDDRVIEMLCKGLKHPDCKIEKLGLGAKFLTQPFSRQFTRVLRMRDLELFPTYREDRAAKMLPAGLKYSNCKLKALRINGEYMKEYLGSQIAGIVKINQKLRELHLHGDCISDYEMKLLWEELKHSGHKLKELWLNGKHIVQKGEWMDPEHAARAPSVNAASSCLLV</sequence>
<keyword evidence="2" id="KW-1185">Reference proteome</keyword>
<dbReference type="Proteomes" id="UP001474421">
    <property type="component" value="Unassembled WGS sequence"/>
</dbReference>
<dbReference type="GO" id="GO:0005737">
    <property type="term" value="C:cytoplasm"/>
    <property type="evidence" value="ECO:0007669"/>
    <property type="project" value="TreeGrafter"/>
</dbReference>
<protein>
    <submittedName>
        <fullName evidence="1">Ribonuclease inhibitor-like</fullName>
    </submittedName>
</protein>
<proteinExistence type="predicted"/>
<dbReference type="PANTHER" id="PTHR45690:SF4">
    <property type="entry name" value="NACHT, LRR AND PYD DOMAINS-CONTAINING PROTEIN 10"/>
    <property type="match status" value="1"/>
</dbReference>
<dbReference type="EMBL" id="JAOTOJ010000001">
    <property type="protein sequence ID" value="KAK9410168.1"/>
    <property type="molecule type" value="Genomic_DNA"/>
</dbReference>
<dbReference type="PANTHER" id="PTHR45690">
    <property type="entry name" value="NACHT, LRR AND PYD DOMAINS-CONTAINING PROTEIN 12"/>
    <property type="match status" value="1"/>
</dbReference>
<comment type="caution">
    <text evidence="1">The sequence shown here is derived from an EMBL/GenBank/DDBJ whole genome shotgun (WGS) entry which is preliminary data.</text>
</comment>
<gene>
    <name evidence="1" type="ORF">NXF25_001343</name>
</gene>
<dbReference type="AlphaFoldDB" id="A0AAW1C728"/>
<dbReference type="SUPFAM" id="SSF52047">
    <property type="entry name" value="RNI-like"/>
    <property type="match status" value="1"/>
</dbReference>
<dbReference type="GO" id="GO:0050729">
    <property type="term" value="P:positive regulation of inflammatory response"/>
    <property type="evidence" value="ECO:0007669"/>
    <property type="project" value="TreeGrafter"/>
</dbReference>
<name>A0AAW1C728_CROAD</name>
<evidence type="ECO:0000313" key="2">
    <source>
        <dbReference type="Proteomes" id="UP001474421"/>
    </source>
</evidence>
<accession>A0AAW1C728</accession>
<organism evidence="1 2">
    <name type="scientific">Crotalus adamanteus</name>
    <name type="common">Eastern diamondback rattlesnake</name>
    <dbReference type="NCBI Taxonomy" id="8729"/>
    <lineage>
        <taxon>Eukaryota</taxon>
        <taxon>Metazoa</taxon>
        <taxon>Chordata</taxon>
        <taxon>Craniata</taxon>
        <taxon>Vertebrata</taxon>
        <taxon>Euteleostomi</taxon>
        <taxon>Lepidosauria</taxon>
        <taxon>Squamata</taxon>
        <taxon>Bifurcata</taxon>
        <taxon>Unidentata</taxon>
        <taxon>Episquamata</taxon>
        <taxon>Toxicofera</taxon>
        <taxon>Serpentes</taxon>
        <taxon>Colubroidea</taxon>
        <taxon>Viperidae</taxon>
        <taxon>Crotalinae</taxon>
        <taxon>Crotalus</taxon>
    </lineage>
</organism>
<reference evidence="1 2" key="1">
    <citation type="journal article" date="2024" name="Proc. Natl. Acad. Sci. U.S.A.">
        <title>The genetic regulatory architecture and epigenomic basis for age-related changes in rattlesnake venom.</title>
        <authorList>
            <person name="Hogan M.P."/>
            <person name="Holding M.L."/>
            <person name="Nystrom G.S."/>
            <person name="Colston T.J."/>
            <person name="Bartlett D.A."/>
            <person name="Mason A.J."/>
            <person name="Ellsworth S.A."/>
            <person name="Rautsaw R.M."/>
            <person name="Lawrence K.C."/>
            <person name="Strickland J.L."/>
            <person name="He B."/>
            <person name="Fraser P."/>
            <person name="Margres M.J."/>
            <person name="Gilbert D.M."/>
            <person name="Gibbs H.L."/>
            <person name="Parkinson C.L."/>
            <person name="Rokyta D.R."/>
        </authorList>
    </citation>
    <scope>NUCLEOTIDE SEQUENCE [LARGE SCALE GENOMIC DNA]</scope>
    <source>
        <strain evidence="1">DRR0105</strain>
    </source>
</reference>
<dbReference type="InterPro" id="IPR050637">
    <property type="entry name" value="NLRP_innate_immun_reg"/>
</dbReference>
<evidence type="ECO:0000313" key="1">
    <source>
        <dbReference type="EMBL" id="KAK9410168.1"/>
    </source>
</evidence>
<dbReference type="Gene3D" id="3.80.10.10">
    <property type="entry name" value="Ribonuclease Inhibitor"/>
    <property type="match status" value="1"/>
</dbReference>
<dbReference type="InterPro" id="IPR032675">
    <property type="entry name" value="LRR_dom_sf"/>
</dbReference>